<dbReference type="SUPFAM" id="SSF52540">
    <property type="entry name" value="P-loop containing nucleoside triphosphate hydrolases"/>
    <property type="match status" value="1"/>
</dbReference>
<dbReference type="SMART" id="SM00956">
    <property type="entry name" value="RQC"/>
    <property type="match status" value="1"/>
</dbReference>
<evidence type="ECO:0000256" key="1">
    <source>
        <dbReference type="ARBA" id="ARBA00001946"/>
    </source>
</evidence>
<keyword evidence="12" id="KW-0233">DNA recombination</keyword>
<dbReference type="FunFam" id="3.40.50.300:FF:000296">
    <property type="entry name" value="ATP-dependent DNA helicase RecQ"/>
    <property type="match status" value="1"/>
</dbReference>
<dbReference type="SUPFAM" id="SSF46785">
    <property type="entry name" value="Winged helix' DNA-binding domain"/>
    <property type="match status" value="1"/>
</dbReference>
<comment type="catalytic activity">
    <reaction evidence="15">
        <text>Couples ATP hydrolysis with the unwinding of duplex DNA by translocating in the 3'-5' direction.</text>
        <dbReference type="EC" id="5.6.2.4"/>
    </reaction>
</comment>
<evidence type="ECO:0000256" key="7">
    <source>
        <dbReference type="ARBA" id="ARBA00022801"/>
    </source>
</evidence>
<dbReference type="PANTHER" id="PTHR13710">
    <property type="entry name" value="DNA HELICASE RECQ FAMILY MEMBER"/>
    <property type="match status" value="1"/>
</dbReference>
<dbReference type="PROSITE" id="PS50967">
    <property type="entry name" value="HRDC"/>
    <property type="match status" value="1"/>
</dbReference>
<dbReference type="GO" id="GO:0005737">
    <property type="term" value="C:cytoplasm"/>
    <property type="evidence" value="ECO:0007669"/>
    <property type="project" value="TreeGrafter"/>
</dbReference>
<dbReference type="InterPro" id="IPR001650">
    <property type="entry name" value="Helicase_C-like"/>
</dbReference>
<evidence type="ECO:0000259" key="19">
    <source>
        <dbReference type="PROSITE" id="PS51192"/>
    </source>
</evidence>
<comment type="cofactor">
    <cofactor evidence="1">
        <name>Mg(2+)</name>
        <dbReference type="ChEBI" id="CHEBI:18420"/>
    </cofactor>
</comment>
<dbReference type="InterPro" id="IPR036388">
    <property type="entry name" value="WH-like_DNA-bd_sf"/>
</dbReference>
<dbReference type="InterPro" id="IPR032284">
    <property type="entry name" value="RecQ_Zn-bd"/>
</dbReference>
<dbReference type="PANTHER" id="PTHR13710:SF105">
    <property type="entry name" value="ATP-DEPENDENT DNA HELICASE Q1"/>
    <property type="match status" value="1"/>
</dbReference>
<keyword evidence="5" id="KW-0547">Nucleotide-binding</keyword>
<dbReference type="Pfam" id="PF14493">
    <property type="entry name" value="HTH_40"/>
    <property type="match status" value="1"/>
</dbReference>
<evidence type="ECO:0000256" key="16">
    <source>
        <dbReference type="NCBIfam" id="TIGR01389"/>
    </source>
</evidence>
<dbReference type="GO" id="GO:0003677">
    <property type="term" value="F:DNA binding"/>
    <property type="evidence" value="ECO:0007669"/>
    <property type="project" value="UniProtKB-KW"/>
</dbReference>
<keyword evidence="4" id="KW-0479">Metal-binding</keyword>
<evidence type="ECO:0000313" key="21">
    <source>
        <dbReference type="EMBL" id="QDU91650.1"/>
    </source>
</evidence>
<keyword evidence="11" id="KW-0238">DNA-binding</keyword>
<dbReference type="Gene3D" id="1.10.150.80">
    <property type="entry name" value="HRDC domain"/>
    <property type="match status" value="1"/>
</dbReference>
<name>A0A518DJJ2_9BACT</name>
<organism evidence="21 22">
    <name type="scientific">Pirellulimonas nuda</name>
    <dbReference type="NCBI Taxonomy" id="2528009"/>
    <lineage>
        <taxon>Bacteria</taxon>
        <taxon>Pseudomonadati</taxon>
        <taxon>Planctomycetota</taxon>
        <taxon>Planctomycetia</taxon>
        <taxon>Pirellulales</taxon>
        <taxon>Lacipirellulaceae</taxon>
        <taxon>Pirellulimonas</taxon>
    </lineage>
</organism>
<dbReference type="SMART" id="SM00487">
    <property type="entry name" value="DEXDc"/>
    <property type="match status" value="1"/>
</dbReference>
<feature type="domain" description="Helicase C-terminal" evidence="20">
    <location>
        <begin position="231"/>
        <end position="375"/>
    </location>
</feature>
<sequence length="743" mass="80410">MTSATQNGAAPTDHTQRLLPVLQEYWGYDSFRPLQAEAMGCVLSGRDSVVVLPTGGGKSLCFQAPALAMEGLAVVVSPLISLMKDQVDALTAGGASAAFVNSTLSADERRDVAERVRSGEVKLLYAAPERLLAARTLEFLQSVNVSLFAIDEAHCISSWGHDFRPEYRGLRTLKERFPGVGIHAYTATASEQVRQDIAQQLGLQDPEFLVGSFDRPNLLYRVRHSQNRFGEVCDLVNARKGDSGIVYCISRKEVDATAAALRELGVRAAPYHAGLSDSDRQRNQDRFLKEEIDVVVATVAFGMGIDKSNVRYVIHAGMPKSLEAYQQESGRAGRDGLDSECTLLYQPRDAMTWRRLMASSGENHDGALAALAGMEAYASGVVCRHRALVGYFGQDLGKDNCGACDICLAEVDLIDDPLVTAQKIVSCVARLEERFGGDYTAKVLAGSREQRIVDQGHDRLSTHGLLEADGVKVIRGWIDQLMGQGYLEKAGEFGTLAITATGWSLLKGEASPRLARPAVKKAARRAASGGAELSPVDQGLFEALRALRMQFARERGAPPYVIFGDAALQDMARQRPGSLEAFAEVKGVGQKKLDDFGDAFVEAIVAYCSEQGLPVEVEGSAPAADAEGSPRRAGEPSASAPGVSASALAAFKHFRERSSMEEVAKQMNRARSTVAGYLGEFLRHEQVTDPSPWVDPETARRVEAAIEEVGLKGLRPIYEQLGEEVDYESIKVVATCIANRQHS</sequence>
<keyword evidence="14" id="KW-0413">Isomerase</keyword>
<evidence type="ECO:0000256" key="5">
    <source>
        <dbReference type="ARBA" id="ARBA00022741"/>
    </source>
</evidence>
<dbReference type="Gene3D" id="1.10.10.10">
    <property type="entry name" value="Winged helix-like DNA-binding domain superfamily/Winged helix DNA-binding domain"/>
    <property type="match status" value="1"/>
</dbReference>
<dbReference type="InterPro" id="IPR014001">
    <property type="entry name" value="Helicase_ATP-bd"/>
</dbReference>
<dbReference type="GO" id="GO:0005524">
    <property type="term" value="F:ATP binding"/>
    <property type="evidence" value="ECO:0007669"/>
    <property type="project" value="UniProtKB-KW"/>
</dbReference>
<accession>A0A518DJJ2</accession>
<dbReference type="RefSeq" id="WP_145291811.1">
    <property type="nucleotide sequence ID" value="NZ_CP036291.1"/>
</dbReference>
<dbReference type="NCBIfam" id="TIGR01389">
    <property type="entry name" value="recQ"/>
    <property type="match status" value="1"/>
</dbReference>
<dbReference type="EMBL" id="CP036291">
    <property type="protein sequence ID" value="QDU91650.1"/>
    <property type="molecule type" value="Genomic_DNA"/>
</dbReference>
<evidence type="ECO:0000313" key="22">
    <source>
        <dbReference type="Proteomes" id="UP000317429"/>
    </source>
</evidence>
<dbReference type="PROSITE" id="PS51194">
    <property type="entry name" value="HELICASE_CTER"/>
    <property type="match status" value="1"/>
</dbReference>
<dbReference type="InterPro" id="IPR044876">
    <property type="entry name" value="HRDC_dom_sf"/>
</dbReference>
<dbReference type="InterPro" id="IPR036390">
    <property type="entry name" value="WH_DNA-bd_sf"/>
</dbReference>
<dbReference type="EC" id="5.6.2.4" evidence="16"/>
<evidence type="ECO:0000256" key="4">
    <source>
        <dbReference type="ARBA" id="ARBA00022723"/>
    </source>
</evidence>
<dbReference type="GO" id="GO:0006260">
    <property type="term" value="P:DNA replication"/>
    <property type="evidence" value="ECO:0007669"/>
    <property type="project" value="InterPro"/>
</dbReference>
<keyword evidence="10" id="KW-0067">ATP-binding</keyword>
<dbReference type="GO" id="GO:0030894">
    <property type="term" value="C:replisome"/>
    <property type="evidence" value="ECO:0007669"/>
    <property type="project" value="TreeGrafter"/>
</dbReference>
<feature type="region of interest" description="Disordered" evidence="17">
    <location>
        <begin position="618"/>
        <end position="641"/>
    </location>
</feature>
<dbReference type="Proteomes" id="UP000317429">
    <property type="component" value="Chromosome"/>
</dbReference>
<evidence type="ECO:0000256" key="3">
    <source>
        <dbReference type="ARBA" id="ARBA00005446"/>
    </source>
</evidence>
<evidence type="ECO:0000256" key="2">
    <source>
        <dbReference type="ARBA" id="ARBA00001947"/>
    </source>
</evidence>
<keyword evidence="7 21" id="KW-0378">Hydrolase</keyword>
<dbReference type="PROSITE" id="PS51192">
    <property type="entry name" value="HELICASE_ATP_BIND_1"/>
    <property type="match status" value="1"/>
</dbReference>
<evidence type="ECO:0000256" key="17">
    <source>
        <dbReference type="SAM" id="MobiDB-lite"/>
    </source>
</evidence>
<dbReference type="InterPro" id="IPR010997">
    <property type="entry name" value="HRDC-like_sf"/>
</dbReference>
<evidence type="ECO:0000256" key="6">
    <source>
        <dbReference type="ARBA" id="ARBA00022763"/>
    </source>
</evidence>
<dbReference type="KEGG" id="pnd:Pla175_50800"/>
<dbReference type="Gene3D" id="3.40.50.300">
    <property type="entry name" value="P-loop containing nucleotide triphosphate hydrolases"/>
    <property type="match status" value="2"/>
</dbReference>
<keyword evidence="13" id="KW-0234">DNA repair</keyword>
<dbReference type="InterPro" id="IPR011545">
    <property type="entry name" value="DEAD/DEAH_box_helicase_dom"/>
</dbReference>
<keyword evidence="22" id="KW-1185">Reference proteome</keyword>
<protein>
    <recommendedName>
        <fullName evidence="16">DNA helicase RecQ</fullName>
        <ecNumber evidence="16">5.6.2.4</ecNumber>
    </recommendedName>
</protein>
<dbReference type="CDD" id="cd17920">
    <property type="entry name" value="DEXHc_RecQ"/>
    <property type="match status" value="1"/>
</dbReference>
<evidence type="ECO:0000256" key="13">
    <source>
        <dbReference type="ARBA" id="ARBA00023204"/>
    </source>
</evidence>
<evidence type="ECO:0000256" key="15">
    <source>
        <dbReference type="ARBA" id="ARBA00034617"/>
    </source>
</evidence>
<dbReference type="GO" id="GO:0046872">
    <property type="term" value="F:metal ion binding"/>
    <property type="evidence" value="ECO:0007669"/>
    <property type="project" value="UniProtKB-KW"/>
</dbReference>
<dbReference type="CDD" id="cd18794">
    <property type="entry name" value="SF2_C_RecQ"/>
    <property type="match status" value="1"/>
</dbReference>
<reference evidence="21 22" key="1">
    <citation type="submission" date="2019-02" db="EMBL/GenBank/DDBJ databases">
        <title>Deep-cultivation of Planctomycetes and their phenomic and genomic characterization uncovers novel biology.</title>
        <authorList>
            <person name="Wiegand S."/>
            <person name="Jogler M."/>
            <person name="Boedeker C."/>
            <person name="Pinto D."/>
            <person name="Vollmers J."/>
            <person name="Rivas-Marin E."/>
            <person name="Kohn T."/>
            <person name="Peeters S.H."/>
            <person name="Heuer A."/>
            <person name="Rast P."/>
            <person name="Oberbeckmann S."/>
            <person name="Bunk B."/>
            <person name="Jeske O."/>
            <person name="Meyerdierks A."/>
            <person name="Storesund J.E."/>
            <person name="Kallscheuer N."/>
            <person name="Luecker S."/>
            <person name="Lage O.M."/>
            <person name="Pohl T."/>
            <person name="Merkel B.J."/>
            <person name="Hornburger P."/>
            <person name="Mueller R.-W."/>
            <person name="Bruemmer F."/>
            <person name="Labrenz M."/>
            <person name="Spormann A.M."/>
            <person name="Op den Camp H."/>
            <person name="Overmann J."/>
            <person name="Amann R."/>
            <person name="Jetten M.S.M."/>
            <person name="Mascher T."/>
            <person name="Medema M.H."/>
            <person name="Devos D.P."/>
            <person name="Kaster A.-K."/>
            <person name="Ovreas L."/>
            <person name="Rohde M."/>
            <person name="Galperin M.Y."/>
            <person name="Jogler C."/>
        </authorList>
    </citation>
    <scope>NUCLEOTIDE SEQUENCE [LARGE SCALE GENOMIC DNA]</scope>
    <source>
        <strain evidence="21 22">Pla175</strain>
    </source>
</reference>
<dbReference type="InterPro" id="IPR029491">
    <property type="entry name" value="Helicase_HTH"/>
</dbReference>
<dbReference type="Pfam" id="PF00570">
    <property type="entry name" value="HRDC"/>
    <property type="match status" value="1"/>
</dbReference>
<proteinExistence type="inferred from homology"/>
<dbReference type="GO" id="GO:0016787">
    <property type="term" value="F:hydrolase activity"/>
    <property type="evidence" value="ECO:0007669"/>
    <property type="project" value="UniProtKB-KW"/>
</dbReference>
<dbReference type="OrthoDB" id="9763310at2"/>
<dbReference type="InterPro" id="IPR027417">
    <property type="entry name" value="P-loop_NTPase"/>
</dbReference>
<dbReference type="InterPro" id="IPR006293">
    <property type="entry name" value="DNA_helicase_ATP-dep_RecQ_bac"/>
</dbReference>
<dbReference type="SMART" id="SM00490">
    <property type="entry name" value="HELICc"/>
    <property type="match status" value="1"/>
</dbReference>
<evidence type="ECO:0000259" key="20">
    <source>
        <dbReference type="PROSITE" id="PS51194"/>
    </source>
</evidence>
<dbReference type="InterPro" id="IPR018982">
    <property type="entry name" value="RQC_domain"/>
</dbReference>
<keyword evidence="9" id="KW-0862">Zinc</keyword>
<evidence type="ECO:0000256" key="11">
    <source>
        <dbReference type="ARBA" id="ARBA00023125"/>
    </source>
</evidence>
<feature type="domain" description="HRDC" evidence="18">
    <location>
        <begin position="534"/>
        <end position="614"/>
    </location>
</feature>
<dbReference type="Pfam" id="PF16124">
    <property type="entry name" value="RecQ_Zn_bind"/>
    <property type="match status" value="1"/>
</dbReference>
<dbReference type="GO" id="GO:0006281">
    <property type="term" value="P:DNA repair"/>
    <property type="evidence" value="ECO:0007669"/>
    <property type="project" value="UniProtKB-KW"/>
</dbReference>
<dbReference type="InterPro" id="IPR004589">
    <property type="entry name" value="DNA_helicase_ATP-dep_RecQ"/>
</dbReference>
<dbReference type="GO" id="GO:0006310">
    <property type="term" value="P:DNA recombination"/>
    <property type="evidence" value="ECO:0007669"/>
    <property type="project" value="UniProtKB-UniRule"/>
</dbReference>
<evidence type="ECO:0000256" key="10">
    <source>
        <dbReference type="ARBA" id="ARBA00022840"/>
    </source>
</evidence>
<dbReference type="Pfam" id="PF00271">
    <property type="entry name" value="Helicase_C"/>
    <property type="match status" value="1"/>
</dbReference>
<comment type="similarity">
    <text evidence="3">Belongs to the helicase family. RecQ subfamily.</text>
</comment>
<dbReference type="Pfam" id="PF09382">
    <property type="entry name" value="RQC"/>
    <property type="match status" value="1"/>
</dbReference>
<dbReference type="GO" id="GO:0009378">
    <property type="term" value="F:four-way junction helicase activity"/>
    <property type="evidence" value="ECO:0007669"/>
    <property type="project" value="TreeGrafter"/>
</dbReference>
<dbReference type="SUPFAM" id="SSF47819">
    <property type="entry name" value="HRDC-like"/>
    <property type="match status" value="1"/>
</dbReference>
<keyword evidence="6" id="KW-0227">DNA damage</keyword>
<evidence type="ECO:0000256" key="12">
    <source>
        <dbReference type="ARBA" id="ARBA00023172"/>
    </source>
</evidence>
<dbReference type="InterPro" id="IPR002121">
    <property type="entry name" value="HRDC_dom"/>
</dbReference>
<gene>
    <name evidence="21" type="primary">recQ_2</name>
    <name evidence="21" type="ORF">Pla175_50800</name>
</gene>
<evidence type="ECO:0000256" key="8">
    <source>
        <dbReference type="ARBA" id="ARBA00022806"/>
    </source>
</evidence>
<dbReference type="NCBIfam" id="TIGR00614">
    <property type="entry name" value="recQ_fam"/>
    <property type="match status" value="1"/>
</dbReference>
<dbReference type="GO" id="GO:0043590">
    <property type="term" value="C:bacterial nucleoid"/>
    <property type="evidence" value="ECO:0007669"/>
    <property type="project" value="TreeGrafter"/>
</dbReference>
<dbReference type="SMART" id="SM00341">
    <property type="entry name" value="HRDC"/>
    <property type="match status" value="1"/>
</dbReference>
<evidence type="ECO:0000256" key="9">
    <source>
        <dbReference type="ARBA" id="ARBA00022833"/>
    </source>
</evidence>
<dbReference type="GO" id="GO:0043138">
    <property type="term" value="F:3'-5' DNA helicase activity"/>
    <property type="evidence" value="ECO:0007669"/>
    <property type="project" value="UniProtKB-EC"/>
</dbReference>
<comment type="cofactor">
    <cofactor evidence="2">
        <name>Zn(2+)</name>
        <dbReference type="ChEBI" id="CHEBI:29105"/>
    </cofactor>
</comment>
<feature type="domain" description="Helicase ATP-binding" evidence="19">
    <location>
        <begin position="39"/>
        <end position="207"/>
    </location>
</feature>
<evidence type="ECO:0000256" key="14">
    <source>
        <dbReference type="ARBA" id="ARBA00023235"/>
    </source>
</evidence>
<dbReference type="GO" id="GO:0009432">
    <property type="term" value="P:SOS response"/>
    <property type="evidence" value="ECO:0007669"/>
    <property type="project" value="UniProtKB-UniRule"/>
</dbReference>
<evidence type="ECO:0000259" key="18">
    <source>
        <dbReference type="PROSITE" id="PS50967"/>
    </source>
</evidence>
<dbReference type="FunFam" id="3.40.50.300:FF:000156">
    <property type="entry name" value="ATP-dependent DNA helicase recQ"/>
    <property type="match status" value="1"/>
</dbReference>
<keyword evidence="8 21" id="KW-0347">Helicase</keyword>
<dbReference type="Pfam" id="PF00270">
    <property type="entry name" value="DEAD"/>
    <property type="match status" value="1"/>
</dbReference>
<dbReference type="AlphaFoldDB" id="A0A518DJJ2"/>